<keyword evidence="2" id="KW-0472">Membrane</keyword>
<dbReference type="GO" id="GO:0016787">
    <property type="term" value="F:hydrolase activity"/>
    <property type="evidence" value="ECO:0007669"/>
    <property type="project" value="UniProtKB-KW"/>
</dbReference>
<keyword evidence="1" id="KW-0378">Hydrolase</keyword>
<dbReference type="KEGG" id="rsz:130509739"/>
<keyword evidence="1" id="KW-0347">Helicase</keyword>
<dbReference type="RefSeq" id="XP_056865318.1">
    <property type="nucleotide sequence ID" value="XM_057009338.1"/>
</dbReference>
<keyword evidence="1" id="KW-0227">DNA damage</keyword>
<dbReference type="CDD" id="cd18809">
    <property type="entry name" value="SF1_C_RecD"/>
    <property type="match status" value="1"/>
</dbReference>
<dbReference type="Proteomes" id="UP000504610">
    <property type="component" value="Chromosome 4"/>
</dbReference>
<dbReference type="FunFam" id="3.40.50.300:FF:002884">
    <property type="entry name" value="ATP-dependent DNA helicase"/>
    <property type="match status" value="1"/>
</dbReference>
<dbReference type="InterPro" id="IPR025476">
    <property type="entry name" value="Helitron_helicase-like"/>
</dbReference>
<feature type="domain" description="DNA helicase Pif1-like 2B" evidence="5">
    <location>
        <begin position="1345"/>
        <end position="1391"/>
    </location>
</feature>
<keyword evidence="1" id="KW-0233">DNA recombination</keyword>
<feature type="domain" description="DNA helicase Pif1-like DEAD-box helicase" evidence="3">
    <location>
        <begin position="1028"/>
        <end position="1248"/>
    </location>
</feature>
<dbReference type="PANTHER" id="PTHR10492">
    <property type="match status" value="1"/>
</dbReference>
<feature type="transmembrane region" description="Helical" evidence="2">
    <location>
        <begin position="21"/>
        <end position="44"/>
    </location>
</feature>
<comment type="cofactor">
    <cofactor evidence="1">
        <name>Mg(2+)</name>
        <dbReference type="ChEBI" id="CHEBI:18420"/>
    </cofactor>
</comment>
<evidence type="ECO:0000313" key="9">
    <source>
        <dbReference type="RefSeq" id="XP_056865318.1"/>
    </source>
</evidence>
<feature type="domain" description="Helitron helicase-like" evidence="4">
    <location>
        <begin position="373"/>
        <end position="555"/>
    </location>
</feature>
<dbReference type="Pfam" id="PF05970">
    <property type="entry name" value="PIF1"/>
    <property type="match status" value="1"/>
</dbReference>
<dbReference type="InterPro" id="IPR049163">
    <property type="entry name" value="Pif1-like_2B_dom"/>
</dbReference>
<name>A0A9W3DDU4_RAPSA</name>
<sequence>MSESKGKCQKKQRTQPVPKTIGKCFNIIVITIVFLILNIDVYIYCVDYVDEGNPTFTCEYCKAKMWYGERLERKKRTKKNPVFSLCCGQGQVKLPLLKESPLLIRQLLFGDDETSKYYQDNLRAINMLFSFTSLGGKVDRSMPKGHGPQPFQLHGENMHLMGSMKPDEGDSAKFSQLYIVDTENEADDRDSVMRYNRPILILSSSSLNLNILRQLLFVFDSKYKKAADKERKHNLRKKIIELLIEMLDEVNPYVKQFRSARERFGISGAEKFHMRIVSNREKDGRTFDTPTASEVAALIPGDFNLEMDKRDIVLQEKQTGWLKRISEIHPSYLALQYPLIFCYGEDGFRLGIKKGATPATEKLKRDHISMRQWFAYRMFERDGECHTLLHSKRLFQQFLVDAFTTIETNRLSYLRQNQTCLRSDGYDSIKQSENQGKKDMSDQGQRFFLPASFTGGPRYMKNNYLDAMAICRHFGFPDLFITFTCNPKWPEITRYLSQRKLKTEDRPEIACRVFKMKLDSLMEDLTDNEILGKTVASMFTVEFQKRGLPHAHILLFMHHSSKFPTTDHIDNIISAEIPDKSKEPALYEVVKDTMIHGPCGIVNPNSPCMENGKCSKLYPKSHGDKTTVNKEGFPVYRRRDNDRFVDKNGFKCDNRYVIPYNKDLSLKYRAHINVEWCNQSGSIKYLFKYINKGQDKITIAVEPTKRGASENNETGQTSKEENKNEIKDFFKGSLISFFSRYVSACEGAWRILKFPIHYRSVPVEKISFHLPGKQIVVFKDDDTFEEITSRVMITNTMFLGWFELNKVSAVARKLTLAEIPTMFIWDKKSKKWKDRKRGFSIGRINYAPRSIEEAYYLRVLLNIVRGPTCFDDIKTYENVLYPTYKEACFARGLLADDQEYIDDIIRTSFSSSASYMRHSFTVMLMSNSLSKPERVWEETWEILSEDIQYNQRNHFNRPGLCLSDSEKKEGALIEIEKILRSNGTSLDNWDKMPKPFRDVNAFQNVLIMDEKRYDRDELRKAHDSDFSKLTGEQKKIYEEIMDAVLKKKGGVFFVYGFGGTGKTFLWKLLSAAIRSRGEIVLNVASSGIASLLLQGGRTAHSRFGIPINPDDFTLCNLTPGTDAADLVKEASLIIWDEAPMMSRHCFESLDRSLADIMRSAEKKPFAGKVVVFGGDFRQILPVIHCASRTEIVLESLNSSYLWKQCKVLKLTKNMRLLSTDMTAEELKELEVFSQWILDVGDGLVGDDNDGEALITIPDEFLITDSDDPIASISKEIYGDATALLQNKDPKFFQERAILCPTNEDVNKINQYMLDQLEGEEKIYLSSDSIDPSDTGSVNDQALTPEFLNTIKASGLPNHNLRLKIGCPVMLLRNIDHDGGLMNGTRLQIIDLYDFCVKARVITGREVGKIILLPRLSITPSDKKLPFKMRRRQLPISVAFAITINKSQGQSLSEVGIFLPRPVFSHGQLYVAISRVTSKKGLKILIVDEDGKPRKQTKNIVFKEIFQNL</sequence>
<evidence type="ECO:0000259" key="4">
    <source>
        <dbReference type="Pfam" id="PF14214"/>
    </source>
</evidence>
<dbReference type="Proteomes" id="UP000504610">
    <property type="component" value="Chromosome 3"/>
</dbReference>
<dbReference type="GO" id="GO:0006281">
    <property type="term" value="P:DNA repair"/>
    <property type="evidence" value="ECO:0007669"/>
    <property type="project" value="UniProtKB-KW"/>
</dbReference>
<keyword evidence="6" id="KW-1185">Reference proteome</keyword>
<dbReference type="GO" id="GO:0000723">
    <property type="term" value="P:telomere maintenance"/>
    <property type="evidence" value="ECO:0007669"/>
    <property type="project" value="InterPro"/>
</dbReference>
<dbReference type="GO" id="GO:0043139">
    <property type="term" value="F:5'-3' DNA helicase activity"/>
    <property type="evidence" value="ECO:0007669"/>
    <property type="project" value="UniProtKB-EC"/>
</dbReference>
<evidence type="ECO:0000313" key="6">
    <source>
        <dbReference type="Proteomes" id="UP000504610"/>
    </source>
</evidence>
<reference evidence="6" key="1">
    <citation type="journal article" date="2019" name="Database">
        <title>The radish genome database (RadishGD): an integrated information resource for radish genomics.</title>
        <authorList>
            <person name="Yu H.J."/>
            <person name="Baek S."/>
            <person name="Lee Y.J."/>
            <person name="Cho A."/>
            <person name="Mun J.H."/>
        </authorList>
    </citation>
    <scope>NUCLEOTIDE SEQUENCE [LARGE SCALE GENOMIC DNA]</scope>
    <source>
        <strain evidence="6">cv. WK10039</strain>
    </source>
</reference>
<protein>
    <recommendedName>
        <fullName evidence="1">ATP-dependent DNA helicase</fullName>
        <ecNumber evidence="1">5.6.2.3</ecNumber>
    </recommendedName>
</protein>
<keyword evidence="1" id="KW-0234">DNA repair</keyword>
<dbReference type="KEGG" id="rsz:130511047"/>
<dbReference type="Pfam" id="PF14214">
    <property type="entry name" value="Helitron_like_N"/>
    <property type="match status" value="1"/>
</dbReference>
<keyword evidence="1" id="KW-0547">Nucleotide-binding</keyword>
<evidence type="ECO:0000259" key="3">
    <source>
        <dbReference type="Pfam" id="PF05970"/>
    </source>
</evidence>
<dbReference type="GO" id="GO:0005524">
    <property type="term" value="F:ATP binding"/>
    <property type="evidence" value="ECO:0007669"/>
    <property type="project" value="UniProtKB-KW"/>
</dbReference>
<keyword evidence="1" id="KW-0067">ATP-binding</keyword>
<evidence type="ECO:0000313" key="7">
    <source>
        <dbReference type="RefSeq" id="XP_056861898.1"/>
    </source>
</evidence>
<evidence type="ECO:0000313" key="8">
    <source>
        <dbReference type="RefSeq" id="XP_056863819.1"/>
    </source>
</evidence>
<dbReference type="Pfam" id="PF21530">
    <property type="entry name" value="Pif1_2B_dom"/>
    <property type="match status" value="1"/>
</dbReference>
<keyword evidence="2" id="KW-1133">Transmembrane helix</keyword>
<dbReference type="InterPro" id="IPR027417">
    <property type="entry name" value="P-loop_NTPase"/>
</dbReference>
<evidence type="ECO:0000256" key="1">
    <source>
        <dbReference type="RuleBase" id="RU363044"/>
    </source>
</evidence>
<proteinExistence type="inferred from homology"/>
<evidence type="ECO:0000259" key="5">
    <source>
        <dbReference type="Pfam" id="PF21530"/>
    </source>
</evidence>
<reference evidence="7 8" key="2">
    <citation type="submission" date="2025-04" db="UniProtKB">
        <authorList>
            <consortium name="RefSeq"/>
        </authorList>
    </citation>
    <scope>IDENTIFICATION</scope>
    <source>
        <tissue evidence="7 8">Leaf</tissue>
    </source>
</reference>
<dbReference type="InterPro" id="IPR010285">
    <property type="entry name" value="DNA_helicase_pif1-like_DEAD"/>
</dbReference>
<dbReference type="KEGG" id="rsz:108847020"/>
<dbReference type="SUPFAM" id="SSF52540">
    <property type="entry name" value="P-loop containing nucleoside triphosphate hydrolases"/>
    <property type="match status" value="2"/>
</dbReference>
<dbReference type="GeneID" id="130509739"/>
<organism evidence="6 7">
    <name type="scientific">Raphanus sativus</name>
    <name type="common">Radish</name>
    <name type="synonym">Raphanus raphanistrum var. sativus</name>
    <dbReference type="NCBI Taxonomy" id="3726"/>
    <lineage>
        <taxon>Eukaryota</taxon>
        <taxon>Viridiplantae</taxon>
        <taxon>Streptophyta</taxon>
        <taxon>Embryophyta</taxon>
        <taxon>Tracheophyta</taxon>
        <taxon>Spermatophyta</taxon>
        <taxon>Magnoliopsida</taxon>
        <taxon>eudicotyledons</taxon>
        <taxon>Gunneridae</taxon>
        <taxon>Pentapetalae</taxon>
        <taxon>rosids</taxon>
        <taxon>malvids</taxon>
        <taxon>Brassicales</taxon>
        <taxon>Brassicaceae</taxon>
        <taxon>Brassiceae</taxon>
        <taxon>Raphanus</taxon>
    </lineage>
</organism>
<evidence type="ECO:0000256" key="2">
    <source>
        <dbReference type="SAM" id="Phobius"/>
    </source>
</evidence>
<dbReference type="OrthoDB" id="1063033at2759"/>
<accession>A0A9W3DDU4</accession>
<dbReference type="RefSeq" id="XP_056863819.1">
    <property type="nucleotide sequence ID" value="XM_057007839.1"/>
</dbReference>
<dbReference type="PANTHER" id="PTHR10492:SF101">
    <property type="entry name" value="ATP-DEPENDENT DNA HELICASE"/>
    <property type="match status" value="1"/>
</dbReference>
<gene>
    <name evidence="7" type="primary">LOC130509739</name>
    <name evidence="9" type="synonym">LOC108847020</name>
    <name evidence="8" type="synonym">LOC130511047</name>
</gene>
<comment type="similarity">
    <text evidence="1">Belongs to the helicase family.</text>
</comment>
<dbReference type="EC" id="5.6.2.3" evidence="1"/>
<comment type="catalytic activity">
    <reaction evidence="1">
        <text>ATP + H2O = ADP + phosphate + H(+)</text>
        <dbReference type="Rhea" id="RHEA:13065"/>
        <dbReference type="ChEBI" id="CHEBI:15377"/>
        <dbReference type="ChEBI" id="CHEBI:15378"/>
        <dbReference type="ChEBI" id="CHEBI:30616"/>
        <dbReference type="ChEBI" id="CHEBI:43474"/>
        <dbReference type="ChEBI" id="CHEBI:456216"/>
        <dbReference type="EC" id="5.6.2.3"/>
    </reaction>
</comment>
<dbReference type="GO" id="GO:0006310">
    <property type="term" value="P:DNA recombination"/>
    <property type="evidence" value="ECO:0007669"/>
    <property type="project" value="UniProtKB-KW"/>
</dbReference>
<dbReference type="Proteomes" id="UP000504610">
    <property type="component" value="Chromosome 1"/>
</dbReference>
<dbReference type="RefSeq" id="XP_056861898.1">
    <property type="nucleotide sequence ID" value="XM_057005918.1"/>
</dbReference>
<keyword evidence="2" id="KW-0812">Transmembrane</keyword>
<dbReference type="Gene3D" id="3.40.50.300">
    <property type="entry name" value="P-loop containing nucleotide triphosphate hydrolases"/>
    <property type="match status" value="1"/>
</dbReference>